<dbReference type="AlphaFoldDB" id="A0AAD6DRI8"/>
<accession>A0AAD6DRI8</accession>
<comment type="caution">
    <text evidence="1">The sequence shown here is derived from an EMBL/GenBank/DDBJ whole genome shotgun (WGS) entry which is preliminary data.</text>
</comment>
<proteinExistence type="predicted"/>
<name>A0AAD6DRI8_9EURO</name>
<organism evidence="1 2">
    <name type="scientific">Penicillium hetheringtonii</name>
    <dbReference type="NCBI Taxonomy" id="911720"/>
    <lineage>
        <taxon>Eukaryota</taxon>
        <taxon>Fungi</taxon>
        <taxon>Dikarya</taxon>
        <taxon>Ascomycota</taxon>
        <taxon>Pezizomycotina</taxon>
        <taxon>Eurotiomycetes</taxon>
        <taxon>Eurotiomycetidae</taxon>
        <taxon>Eurotiales</taxon>
        <taxon>Aspergillaceae</taxon>
        <taxon>Penicillium</taxon>
    </lineage>
</organism>
<dbReference type="EMBL" id="JAQJAC010000003">
    <property type="protein sequence ID" value="KAJ5591273.1"/>
    <property type="molecule type" value="Genomic_DNA"/>
</dbReference>
<dbReference type="Proteomes" id="UP001216150">
    <property type="component" value="Unassembled WGS sequence"/>
</dbReference>
<keyword evidence="2" id="KW-1185">Reference proteome</keyword>
<evidence type="ECO:0000313" key="2">
    <source>
        <dbReference type="Proteomes" id="UP001216150"/>
    </source>
</evidence>
<sequence>MPLRDVHWLCKLHVQAEKAKRAQDLSPLLRRKLTEYARRLSGALGIEDLLGYSQALILIHCVLALNEDDRNEYCDTISAMLEWIAERLWQQAPTQLPSSLSPKRAWLLAESVRRTIITSLVLRSAYSLHKRNYSVRTPFVDALPFDTRLNLWDNDSEKEWEDLDSASNTSMISLHEYSDALEHGRVHDMTPFSALILAACKGKDISAVPFPPARPYVVS</sequence>
<protein>
    <submittedName>
        <fullName evidence="1">Uncharacterized protein</fullName>
    </submittedName>
</protein>
<gene>
    <name evidence="1" type="ORF">N7450_005245</name>
</gene>
<evidence type="ECO:0000313" key="1">
    <source>
        <dbReference type="EMBL" id="KAJ5591273.1"/>
    </source>
</evidence>
<reference evidence="1 2" key="1">
    <citation type="journal article" date="2023" name="IMA Fungus">
        <title>Comparative genomic study of the Penicillium genus elucidates a diverse pangenome and 15 lateral gene transfer events.</title>
        <authorList>
            <person name="Petersen C."/>
            <person name="Sorensen T."/>
            <person name="Nielsen M.R."/>
            <person name="Sondergaard T.E."/>
            <person name="Sorensen J.L."/>
            <person name="Fitzpatrick D.A."/>
            <person name="Frisvad J.C."/>
            <person name="Nielsen K.L."/>
        </authorList>
    </citation>
    <scope>NUCLEOTIDE SEQUENCE [LARGE SCALE GENOMIC DNA]</scope>
    <source>
        <strain evidence="1 2">IBT 29057</strain>
    </source>
</reference>